<protein>
    <submittedName>
        <fullName evidence="1">Uncharacterized protein</fullName>
    </submittedName>
</protein>
<name>E4XQ58_OIKDI</name>
<sequence>MVNIGAGIAGDSSSLVSYTTSGEQLPARDRPFSAQAYDPPNTIPGQLTLSSTTVTDRQRQDLFRLMSTVTYEHTARHGQIPQRAELARLFANYYQGSFVPPPAACMQLFEDLPDTPAGWVKFFGELLPACLADGETTLRFFSLAQLLPEGIVNWAAGATDDPAVENLDLGELYFRANLTELETGVVMQAMVSYLYNSDAKTCGIAEYTNLALLRVHRPTRCLAHFLDCRPILGHGPGQCINIRCKTSSPGCLLSQTSIIGFHQPALLVCQLLSRSGISSDRRGTLRTLYEVAGAPGYTKQALMALMPFTLTLLDQNTILRATNSHLRPIAGEALLVSCHPCIPCVGTTVRVLFPNSAKHPDAPVTIHIFLFLIYFLYHDYDDVCHDQATILALCAAFDMGAPICFGASGDLAFELTSLTADTMSLFHFYTELLLRVDDFTRNAKHRKPLPLDVPKLPLPACLAPGGKPNFFLKRNFPVSQLTALYKQFKQYLLTSPIYLTWLPNGESRAASNTLRQRLIDAECIAAYNHSSSSEEAARALSKLRAICHDDSHLLSGQQDVLLPQQYFPRQETGCGFPLCGDLACEGNHRQWRRLQSAVRHYQRFERVYPQYNGLCRAQPAGCIKGPELNRLTTALHRAQVDRRAPRGLDVETPPVLTFLLQEGYTKDSLALLLQANSARCLGVFRKSGASGRDAKEPDIVTPLTFYMESPPALISLSLELPTKLSRRFLCLLPPGPPATPRPWSTVIPRQDA</sequence>
<proteinExistence type="predicted"/>
<dbReference type="InParanoid" id="E4XQ58"/>
<organism evidence="1">
    <name type="scientific">Oikopleura dioica</name>
    <name type="common">Tunicate</name>
    <dbReference type="NCBI Taxonomy" id="34765"/>
    <lineage>
        <taxon>Eukaryota</taxon>
        <taxon>Metazoa</taxon>
        <taxon>Chordata</taxon>
        <taxon>Tunicata</taxon>
        <taxon>Appendicularia</taxon>
        <taxon>Copelata</taxon>
        <taxon>Oikopleuridae</taxon>
        <taxon>Oikopleura</taxon>
    </lineage>
</organism>
<gene>
    <name evidence="1" type="ORF">GSOID_T00017351001</name>
</gene>
<dbReference type="AlphaFoldDB" id="E4XQ58"/>
<keyword evidence="2" id="KW-1185">Reference proteome</keyword>
<accession>E4XQ58</accession>
<dbReference type="Proteomes" id="UP000001307">
    <property type="component" value="Unassembled WGS sequence"/>
</dbReference>
<dbReference type="EMBL" id="FN653100">
    <property type="protein sequence ID" value="CBY11944.1"/>
    <property type="molecule type" value="Genomic_DNA"/>
</dbReference>
<evidence type="ECO:0000313" key="1">
    <source>
        <dbReference type="EMBL" id="CBY11944.1"/>
    </source>
</evidence>
<reference evidence="1" key="1">
    <citation type="journal article" date="2010" name="Science">
        <title>Plasticity of animal genome architecture unmasked by rapid evolution of a pelagic tunicate.</title>
        <authorList>
            <person name="Denoeud F."/>
            <person name="Henriet S."/>
            <person name="Mungpakdee S."/>
            <person name="Aury J.M."/>
            <person name="Da Silva C."/>
            <person name="Brinkmann H."/>
            <person name="Mikhaleva J."/>
            <person name="Olsen L.C."/>
            <person name="Jubin C."/>
            <person name="Canestro C."/>
            <person name="Bouquet J.M."/>
            <person name="Danks G."/>
            <person name="Poulain J."/>
            <person name="Campsteijn C."/>
            <person name="Adamski M."/>
            <person name="Cross I."/>
            <person name="Yadetie F."/>
            <person name="Muffato M."/>
            <person name="Louis A."/>
            <person name="Butcher S."/>
            <person name="Tsagkogeorga G."/>
            <person name="Konrad A."/>
            <person name="Singh S."/>
            <person name="Jensen M.F."/>
            <person name="Cong E.H."/>
            <person name="Eikeseth-Otteraa H."/>
            <person name="Noel B."/>
            <person name="Anthouard V."/>
            <person name="Porcel B.M."/>
            <person name="Kachouri-Lafond R."/>
            <person name="Nishino A."/>
            <person name="Ugolini M."/>
            <person name="Chourrout P."/>
            <person name="Nishida H."/>
            <person name="Aasland R."/>
            <person name="Huzurbazar S."/>
            <person name="Westhof E."/>
            <person name="Delsuc F."/>
            <person name="Lehrach H."/>
            <person name="Reinhardt R."/>
            <person name="Weissenbach J."/>
            <person name="Roy S.W."/>
            <person name="Artiguenave F."/>
            <person name="Postlethwait J.H."/>
            <person name="Manak J.R."/>
            <person name="Thompson E.M."/>
            <person name="Jaillon O."/>
            <person name="Du Pasquier L."/>
            <person name="Boudinot P."/>
            <person name="Liberles D.A."/>
            <person name="Volff J.N."/>
            <person name="Philippe H."/>
            <person name="Lenhard B."/>
            <person name="Roest Crollius H."/>
            <person name="Wincker P."/>
            <person name="Chourrout D."/>
        </authorList>
    </citation>
    <scope>NUCLEOTIDE SEQUENCE [LARGE SCALE GENOMIC DNA]</scope>
</reference>
<evidence type="ECO:0000313" key="2">
    <source>
        <dbReference type="Proteomes" id="UP000001307"/>
    </source>
</evidence>